<feature type="region of interest" description="Disordered" evidence="2">
    <location>
        <begin position="201"/>
        <end position="233"/>
    </location>
</feature>
<feature type="region of interest" description="Disordered" evidence="2">
    <location>
        <begin position="933"/>
        <end position="957"/>
    </location>
</feature>
<dbReference type="VEuPathDB" id="FungiDB:CCM_00194"/>
<dbReference type="OrthoDB" id="39591at2759"/>
<dbReference type="PANTHER" id="PTHR20959">
    <property type="entry name" value="TRANSPORT AND GOLGI ORGANIZATION PROTEIN 6 FAMILY MEMBER"/>
    <property type="match status" value="1"/>
</dbReference>
<dbReference type="PANTHER" id="PTHR20959:SF1">
    <property type="entry name" value="TRANSPORT AND GOLGI ORGANIZATION PROTEIN 6 HOMOLOG"/>
    <property type="match status" value="1"/>
</dbReference>
<dbReference type="Pfam" id="PF10363">
    <property type="entry name" value="RTP1_C1"/>
    <property type="match status" value="1"/>
</dbReference>
<evidence type="ECO:0000256" key="1">
    <source>
        <dbReference type="ARBA" id="ARBA00005724"/>
    </source>
</evidence>
<feature type="region of interest" description="Disordered" evidence="2">
    <location>
        <begin position="1108"/>
        <end position="1138"/>
    </location>
</feature>
<feature type="domain" description="RNA polymerase II assembly factor Rtp1 C-terminal" evidence="3">
    <location>
        <begin position="1067"/>
        <end position="1095"/>
    </location>
</feature>
<dbReference type="Proteomes" id="UP000323067">
    <property type="component" value="Chromosome iii"/>
</dbReference>
<dbReference type="InterPro" id="IPR039600">
    <property type="entry name" value="TANGO6/Rtp1"/>
</dbReference>
<feature type="domain" description="RNA polymerase II assembly factor Rtp1 C-terminal" evidence="4">
    <location>
        <begin position="792"/>
        <end position="891"/>
    </location>
</feature>
<feature type="compositionally biased region" description="Polar residues" evidence="2">
    <location>
        <begin position="215"/>
        <end position="231"/>
    </location>
</feature>
<reference evidence="5 6" key="1">
    <citation type="journal article" date="2017" name="BMC Genomics">
        <title>Chromosome level assembly and secondary metabolite potential of the parasitic fungus Cordyceps militaris.</title>
        <authorList>
            <person name="Kramer G.J."/>
            <person name="Nodwell J.R."/>
        </authorList>
    </citation>
    <scope>NUCLEOTIDE SEQUENCE [LARGE SCALE GENOMIC DNA]</scope>
    <source>
        <strain evidence="5 6">ATCC 34164</strain>
    </source>
</reference>
<evidence type="ECO:0000313" key="6">
    <source>
        <dbReference type="Proteomes" id="UP000323067"/>
    </source>
</evidence>
<feature type="region of interest" description="Disordered" evidence="2">
    <location>
        <begin position="44"/>
        <end position="63"/>
    </location>
</feature>
<evidence type="ECO:0000259" key="3">
    <source>
        <dbReference type="Pfam" id="PF10304"/>
    </source>
</evidence>
<proteinExistence type="inferred from homology"/>
<dbReference type="VEuPathDB" id="FungiDB:A9K55_001906"/>
<organism evidence="5 6">
    <name type="scientific">Cordyceps militaris</name>
    <name type="common">Caterpillar fungus</name>
    <name type="synonym">Clavaria militaris</name>
    <dbReference type="NCBI Taxonomy" id="73501"/>
    <lineage>
        <taxon>Eukaryota</taxon>
        <taxon>Fungi</taxon>
        <taxon>Dikarya</taxon>
        <taxon>Ascomycota</taxon>
        <taxon>Pezizomycotina</taxon>
        <taxon>Sordariomycetes</taxon>
        <taxon>Hypocreomycetidae</taxon>
        <taxon>Hypocreales</taxon>
        <taxon>Cordycipitaceae</taxon>
        <taxon>Cordyceps</taxon>
    </lineage>
</organism>
<dbReference type="InterPro" id="IPR019451">
    <property type="entry name" value="Rtp1_C1"/>
</dbReference>
<feature type="compositionally biased region" description="Acidic residues" evidence="2">
    <location>
        <begin position="940"/>
        <end position="955"/>
    </location>
</feature>
<dbReference type="EMBL" id="CP023326">
    <property type="protein sequence ID" value="ATY65817.1"/>
    <property type="molecule type" value="Genomic_DNA"/>
</dbReference>
<dbReference type="SUPFAM" id="SSF48371">
    <property type="entry name" value="ARM repeat"/>
    <property type="match status" value="1"/>
</dbReference>
<dbReference type="Pfam" id="PF10304">
    <property type="entry name" value="RTP1_C2"/>
    <property type="match status" value="1"/>
</dbReference>
<protein>
    <submittedName>
        <fullName evidence="5">Required for cell</fullName>
    </submittedName>
</protein>
<dbReference type="GO" id="GO:0009306">
    <property type="term" value="P:protein secretion"/>
    <property type="evidence" value="ECO:0007669"/>
    <property type="project" value="TreeGrafter"/>
</dbReference>
<evidence type="ECO:0000259" key="4">
    <source>
        <dbReference type="Pfam" id="PF10363"/>
    </source>
</evidence>
<accession>A0A2H4SRS0</accession>
<comment type="similarity">
    <text evidence="1">Belongs to the Tango6 family.</text>
</comment>
<evidence type="ECO:0000313" key="5">
    <source>
        <dbReference type="EMBL" id="ATY65817.1"/>
    </source>
</evidence>
<evidence type="ECO:0000256" key="2">
    <source>
        <dbReference type="SAM" id="MobiDB-lite"/>
    </source>
</evidence>
<dbReference type="InterPro" id="IPR016024">
    <property type="entry name" value="ARM-type_fold"/>
</dbReference>
<gene>
    <name evidence="5" type="ORF">A9K55_001906</name>
</gene>
<dbReference type="AlphaFoldDB" id="A0A2H4SRS0"/>
<name>A0A2H4SRS0_CORMI</name>
<dbReference type="InterPro" id="IPR019414">
    <property type="entry name" value="Rtp1_C2"/>
</dbReference>
<sequence>MPGMTLTKPPARGSWIRIAKRHLFVSISNAKSAPRVVQTAPLDQPCCQNHSTGSGGEERTSGLRPETLTTRLMASSPLTCLRDGRGNRAVGASQSVAAEVPIISQSNFSAVPTRIPPWSAGHPLLDALNPRQCPAAASSEVLMQARERLRGHPYLHRGVCGRHSLRKMRAGDHWMEAGLRAANSGLSYSVVVEVEPQNRSHLSWQQRLPPAEEAGSSQARATPATSHTSRLWLSHKEEKRPNLMQEIIDVAKEAFNPASDEVTREAGRLKYDDLVKQVDTWTLLHAVNALIKPDVVPPWLRQPLMQTLTLIPLRNDGVRGTLELVFSVHPSNVGAADPSGGQEPQKQGAGITHEAVAVATKLLSSVPVGMTAEDWFSGISAQVFALMDGTAGPDLARTAAQIVGFGILGKKAYGAPGSAGWNVFVQPLLEGVNPSLRQRSPGKKEEEDEIIDLSKPKVLVEADTLQQALQRLQVLVLSNPSPGLCKRILGRVILQIWALASWNNPNEAVQNSVYTPARKLLRTYLQLFGNLESVKPLIANLTCKGSSTIPTPSTSIATPWRYTMTTSGAVEITALPPPDASQPPDLDWTDIEYRATTLAEYISGACSAEDISSIFLSLLRRWVETAGKQSSNADISLFSLVKTESGSPIEDLMEVSILQQLMEKAPDKLISHFDQLLELITQIFEADAKSPLGDEVIGVVLSLVNLAVTAPTFQKSDINPKELQVVEQSLDRLSQEDRPDISGTARNLSLLLKYRDELNDPDDKGKGPPDSRKLEDRKTYNLAMGYITGDKENPPPIVAEGLKLLSGLIVAESPILDITAVSVLLSNLLAENEDYINLQVVKMFTQLANKHPKTTMKEILDHYLDAQEKATTDTRLRFGEALAHVIERLGQTFTGDIAQQACETLLSIAGRRGHRPKTLARQAREERMRKLKEEKKALGDEDADMEDEEEEEELTEQDRADNDILAQIVQGWESKRGSEDVRMRASALSILGAALESHLRGVGPAPASAGVDLCLHVLALEPEPERAILRRAAIITILSFLRALAAARDEGGPASLGFGLTGASAADIRRSLEYVAATDNDGLVREHARDAVESLAVWQATSALLPTAAGDGGGGSSLAGLRVSGGRPQQRPRIEEIE</sequence>